<evidence type="ECO:0000313" key="2">
    <source>
        <dbReference type="Proteomes" id="UP000187203"/>
    </source>
</evidence>
<protein>
    <submittedName>
        <fullName evidence="1">Uncharacterized protein</fullName>
    </submittedName>
</protein>
<reference evidence="2" key="1">
    <citation type="submission" date="2013-09" db="EMBL/GenBank/DDBJ databases">
        <title>Corchorus olitorius genome sequencing.</title>
        <authorList>
            <person name="Alam M."/>
            <person name="Haque M.S."/>
            <person name="Islam M.S."/>
            <person name="Emdad E.M."/>
            <person name="Islam M.M."/>
            <person name="Ahmed B."/>
            <person name="Halim A."/>
            <person name="Hossen Q.M.M."/>
            <person name="Hossain M.Z."/>
            <person name="Ahmed R."/>
            <person name="Khan M.M."/>
            <person name="Islam R."/>
            <person name="Rashid M.M."/>
            <person name="Khan S.A."/>
            <person name="Rahman M.S."/>
            <person name="Alam M."/>
            <person name="Yahiya A.S."/>
            <person name="Khan M.S."/>
            <person name="Azam M.S."/>
            <person name="Haque T."/>
            <person name="Lashkar M.Z.H."/>
            <person name="Akhand A.I."/>
            <person name="Morshed G."/>
            <person name="Roy S."/>
            <person name="Uddin K.S."/>
            <person name="Rabeya T."/>
            <person name="Hossain A.S."/>
            <person name="Chowdhury A."/>
            <person name="Snigdha A.R."/>
            <person name="Mortoza M.S."/>
            <person name="Matin S.A."/>
            <person name="Hoque S.M.E."/>
            <person name="Islam M.K."/>
            <person name="Roy D.K."/>
            <person name="Haider R."/>
            <person name="Moosa M.M."/>
            <person name="Elias S.M."/>
            <person name="Hasan A.M."/>
            <person name="Jahan S."/>
            <person name="Shafiuddin M."/>
            <person name="Mahmood N."/>
            <person name="Shommy N.S."/>
        </authorList>
    </citation>
    <scope>NUCLEOTIDE SEQUENCE [LARGE SCALE GENOMIC DNA]</scope>
    <source>
        <strain evidence="2">cv. O-4</strain>
    </source>
</reference>
<evidence type="ECO:0000313" key="1">
    <source>
        <dbReference type="EMBL" id="OMO89555.1"/>
    </source>
</evidence>
<dbReference type="EMBL" id="AWUE01016733">
    <property type="protein sequence ID" value="OMO89555.1"/>
    <property type="molecule type" value="Genomic_DNA"/>
</dbReference>
<dbReference type="Proteomes" id="UP000187203">
    <property type="component" value="Unassembled WGS sequence"/>
</dbReference>
<accession>A0A1R3J3Z5</accession>
<dbReference type="AlphaFoldDB" id="A0A1R3J3Z5"/>
<gene>
    <name evidence="1" type="ORF">COLO4_19694</name>
</gene>
<keyword evidence="2" id="KW-1185">Reference proteome</keyword>
<name>A0A1R3J3Z5_9ROSI</name>
<sequence>MDFSFPQTLVAIEPLSTLALESRKAAIGGYLLAKARRFPLPKQTTTLEPERDFFVYGSWVFECVGRDFSKEPDEGEIRVAR</sequence>
<proteinExistence type="predicted"/>
<organism evidence="1 2">
    <name type="scientific">Corchorus olitorius</name>
    <dbReference type="NCBI Taxonomy" id="93759"/>
    <lineage>
        <taxon>Eukaryota</taxon>
        <taxon>Viridiplantae</taxon>
        <taxon>Streptophyta</taxon>
        <taxon>Embryophyta</taxon>
        <taxon>Tracheophyta</taxon>
        <taxon>Spermatophyta</taxon>
        <taxon>Magnoliopsida</taxon>
        <taxon>eudicotyledons</taxon>
        <taxon>Gunneridae</taxon>
        <taxon>Pentapetalae</taxon>
        <taxon>rosids</taxon>
        <taxon>malvids</taxon>
        <taxon>Malvales</taxon>
        <taxon>Malvaceae</taxon>
        <taxon>Grewioideae</taxon>
        <taxon>Apeibeae</taxon>
        <taxon>Corchorus</taxon>
    </lineage>
</organism>
<comment type="caution">
    <text evidence="1">The sequence shown here is derived from an EMBL/GenBank/DDBJ whole genome shotgun (WGS) entry which is preliminary data.</text>
</comment>